<protein>
    <submittedName>
        <fullName evidence="1">Uncharacterized protein</fullName>
    </submittedName>
</protein>
<organism evidence="1">
    <name type="scientific">Podoviridae sp. ctXdu7</name>
    <dbReference type="NCBI Taxonomy" id="2827618"/>
    <lineage>
        <taxon>Viruses</taxon>
        <taxon>Duplodnaviria</taxon>
        <taxon>Heunggongvirae</taxon>
        <taxon>Uroviricota</taxon>
        <taxon>Caudoviricetes</taxon>
    </lineage>
</organism>
<dbReference type="EMBL" id="BK057792">
    <property type="protein sequence ID" value="DAE91998.1"/>
    <property type="molecule type" value="Genomic_DNA"/>
</dbReference>
<sequence length="121" mass="14157">MVQIHDTLPIFIESFNLKRITKKNADFMDRRLTMKMNEKFTWSVLSMKGLSNSEKVYLISAYPECNQNFEFNGKAVTTLPTSTRTRVERSLVEKGYLQEVGTRRINGLKKLKLLFTPYEKI</sequence>
<reference evidence="1" key="1">
    <citation type="journal article" date="2021" name="Proc. Natl. Acad. Sci. U.S.A.">
        <title>A Catalog of Tens of Thousands of Viruses from Human Metagenomes Reveals Hidden Associations with Chronic Diseases.</title>
        <authorList>
            <person name="Tisza M.J."/>
            <person name="Buck C.B."/>
        </authorList>
    </citation>
    <scope>NUCLEOTIDE SEQUENCE</scope>
    <source>
        <strain evidence="1">CtXdu7</strain>
    </source>
</reference>
<name>A0A8S5RRB5_9CAUD</name>
<evidence type="ECO:0000313" key="1">
    <source>
        <dbReference type="EMBL" id="DAE91998.1"/>
    </source>
</evidence>
<proteinExistence type="predicted"/>
<accession>A0A8S5RRB5</accession>